<comment type="caution">
    <text evidence="11">The sequence shown here is derived from an EMBL/GenBank/DDBJ whole genome shotgun (WGS) entry which is preliminary data.</text>
</comment>
<keyword evidence="12" id="KW-1185">Reference proteome</keyword>
<keyword evidence="5 9" id="KW-0812">Transmembrane</keyword>
<feature type="transmembrane region" description="Helical" evidence="9">
    <location>
        <begin position="177"/>
        <end position="198"/>
    </location>
</feature>
<dbReference type="AlphaFoldDB" id="S9RKM5"/>
<dbReference type="GO" id="GO:0005886">
    <property type="term" value="C:plasma membrane"/>
    <property type="evidence" value="ECO:0007669"/>
    <property type="project" value="UniProtKB-SubCell"/>
</dbReference>
<dbReference type="Proteomes" id="UP000015347">
    <property type="component" value="Unassembled WGS sequence"/>
</dbReference>
<evidence type="ECO:0000256" key="2">
    <source>
        <dbReference type="ARBA" id="ARBA00022448"/>
    </source>
</evidence>
<comment type="subcellular location">
    <subcellularLocation>
        <location evidence="1 9">Cell inner membrane</location>
        <topology evidence="1 9">Multi-pass membrane protein</topology>
    </subcellularLocation>
</comment>
<organism evidence="11 12">
    <name type="scientific">Salipiger mucosus DSM 16094</name>
    <dbReference type="NCBI Taxonomy" id="1123237"/>
    <lineage>
        <taxon>Bacteria</taxon>
        <taxon>Pseudomonadati</taxon>
        <taxon>Pseudomonadota</taxon>
        <taxon>Alphaproteobacteria</taxon>
        <taxon>Rhodobacterales</taxon>
        <taxon>Roseobacteraceae</taxon>
        <taxon>Salipiger</taxon>
    </lineage>
</organism>
<evidence type="ECO:0000256" key="4">
    <source>
        <dbReference type="ARBA" id="ARBA00022519"/>
    </source>
</evidence>
<keyword evidence="7 9" id="KW-0472">Membrane</keyword>
<keyword evidence="6 9" id="KW-1133">Transmembrane helix</keyword>
<reference evidence="12" key="1">
    <citation type="journal article" date="2014" name="Stand. Genomic Sci.">
        <title>Genome sequence of the exopolysaccharide-producing Salipiger mucosus type strain (DSM 16094(T)), a moderately halophilic member of the Roseobacter clade.</title>
        <authorList>
            <person name="Riedel T."/>
            <person name="Spring S."/>
            <person name="Fiebig A."/>
            <person name="Petersen J."/>
            <person name="Kyrpides N.C."/>
            <person name="Goker M."/>
            <person name="Klenk H.P."/>
        </authorList>
    </citation>
    <scope>NUCLEOTIDE SEQUENCE [LARGE SCALE GENOMIC DNA]</scope>
    <source>
        <strain evidence="12">DSM 16094</strain>
    </source>
</reference>
<dbReference type="GO" id="GO:0022857">
    <property type="term" value="F:transmembrane transporter activity"/>
    <property type="evidence" value="ECO:0007669"/>
    <property type="project" value="UniProtKB-UniRule"/>
</dbReference>
<dbReference type="RefSeq" id="WP_020040412.1">
    <property type="nucleotide sequence ID" value="NZ_KE557279.1"/>
</dbReference>
<evidence type="ECO:0000259" key="10">
    <source>
        <dbReference type="Pfam" id="PF04290"/>
    </source>
</evidence>
<dbReference type="Pfam" id="PF04290">
    <property type="entry name" value="DctQ"/>
    <property type="match status" value="1"/>
</dbReference>
<dbReference type="PANTHER" id="PTHR35011">
    <property type="entry name" value="2,3-DIKETO-L-GULONATE TRAP TRANSPORTER SMALL PERMEASE PROTEIN YIAM"/>
    <property type="match status" value="1"/>
</dbReference>
<feature type="transmembrane region" description="Helical" evidence="9">
    <location>
        <begin position="218"/>
        <end position="236"/>
    </location>
</feature>
<evidence type="ECO:0000313" key="11">
    <source>
        <dbReference type="EMBL" id="EPX78670.1"/>
    </source>
</evidence>
<keyword evidence="4 9" id="KW-0997">Cell inner membrane</keyword>
<dbReference type="STRING" id="1123237.Salmuc_04252"/>
<dbReference type="InterPro" id="IPR007387">
    <property type="entry name" value="TRAP_DctQ"/>
</dbReference>
<evidence type="ECO:0000313" key="12">
    <source>
        <dbReference type="Proteomes" id="UP000015347"/>
    </source>
</evidence>
<name>S9RKM5_9RHOB</name>
<dbReference type="HOGENOM" id="CLU_086356_2_0_5"/>
<evidence type="ECO:0000256" key="7">
    <source>
        <dbReference type="ARBA" id="ARBA00023136"/>
    </source>
</evidence>
<evidence type="ECO:0000256" key="8">
    <source>
        <dbReference type="ARBA" id="ARBA00038436"/>
    </source>
</evidence>
<evidence type="ECO:0000256" key="1">
    <source>
        <dbReference type="ARBA" id="ARBA00004429"/>
    </source>
</evidence>
<keyword evidence="3" id="KW-1003">Cell membrane</keyword>
<keyword evidence="2 9" id="KW-0813">Transport</keyword>
<protein>
    <recommendedName>
        <fullName evidence="9">TRAP transporter small permease protein</fullName>
    </recommendedName>
</protein>
<evidence type="ECO:0000256" key="5">
    <source>
        <dbReference type="ARBA" id="ARBA00022692"/>
    </source>
</evidence>
<comment type="similarity">
    <text evidence="8 9">Belongs to the TRAP transporter small permease family.</text>
</comment>
<dbReference type="eggNOG" id="COG4665">
    <property type="taxonomic scope" value="Bacteria"/>
</dbReference>
<comment type="caution">
    <text evidence="9">Lacks conserved residue(s) required for the propagation of feature annotation.</text>
</comment>
<gene>
    <name evidence="11" type="ORF">Salmuc_04252</name>
</gene>
<evidence type="ECO:0000256" key="6">
    <source>
        <dbReference type="ARBA" id="ARBA00022989"/>
    </source>
</evidence>
<dbReference type="InterPro" id="IPR055348">
    <property type="entry name" value="DctQ"/>
</dbReference>
<feature type="transmembrane region" description="Helical" evidence="9">
    <location>
        <begin position="138"/>
        <end position="156"/>
    </location>
</feature>
<feature type="domain" description="Tripartite ATP-independent periplasmic transporters DctQ component" evidence="10">
    <location>
        <begin position="114"/>
        <end position="246"/>
    </location>
</feature>
<feature type="transmembrane region" description="Helical" evidence="9">
    <location>
        <begin position="94"/>
        <end position="118"/>
    </location>
</feature>
<accession>S9RKM5</accession>
<feature type="transmembrane region" description="Helical" evidence="9">
    <location>
        <begin position="62"/>
        <end position="82"/>
    </location>
</feature>
<evidence type="ECO:0000256" key="3">
    <source>
        <dbReference type="ARBA" id="ARBA00022475"/>
    </source>
</evidence>
<dbReference type="PANTHER" id="PTHR35011:SF4">
    <property type="entry name" value="SLL1102 PROTEIN"/>
    <property type="match status" value="1"/>
</dbReference>
<sequence>MEDTSQSQSVWLGSLRGPVRLIAIAFAVVTALLFIYLVAMKIMDPENAYGMHEMIRPAGRPIVQLMLAAITGTLLFTSIYLSDHIGAIEPEPHGFFDILSLVTSRLAMMAIAIIVLVMFYEVVSRYVFEAPTLWANELSLWIAAFVFLFAGQYAMQQRSHIRIYVIYDIMPRWMQKTADVISVLLIVGFCVTLVWGGYNDAMTRFLRMETFGTAWDPPIPGIVKPAILIIIVLVTIQSISNLIADWNKAPEHHSPADEIDETEIENLRRTLGEDK</sequence>
<feature type="transmembrane region" description="Helical" evidence="9">
    <location>
        <begin position="21"/>
        <end position="42"/>
    </location>
</feature>
<comment type="subunit">
    <text evidence="9">The complex comprises the extracytoplasmic solute receptor protein and the two transmembrane proteins.</text>
</comment>
<proteinExistence type="inferred from homology"/>
<dbReference type="EMBL" id="APVH01000038">
    <property type="protein sequence ID" value="EPX78670.1"/>
    <property type="molecule type" value="Genomic_DNA"/>
</dbReference>
<comment type="function">
    <text evidence="9">Part of the tripartite ATP-independent periplasmic (TRAP) transport system.</text>
</comment>
<evidence type="ECO:0000256" key="9">
    <source>
        <dbReference type="RuleBase" id="RU369079"/>
    </source>
</evidence>